<dbReference type="Gene3D" id="2.10.70.80">
    <property type="match status" value="1"/>
</dbReference>
<feature type="domain" description="PKD" evidence="5">
    <location>
        <begin position="531"/>
        <end position="585"/>
    </location>
</feature>
<reference evidence="6" key="2">
    <citation type="submission" date="2025-09" db="UniProtKB">
        <authorList>
            <consortium name="Ensembl"/>
        </authorList>
    </citation>
    <scope>IDENTIFICATION</scope>
</reference>
<evidence type="ECO:0000256" key="4">
    <source>
        <dbReference type="ARBA" id="ARBA00023180"/>
    </source>
</evidence>
<keyword evidence="7" id="KW-1185">Reference proteome</keyword>
<evidence type="ECO:0000256" key="3">
    <source>
        <dbReference type="ARBA" id="ARBA00022737"/>
    </source>
</evidence>
<dbReference type="OMA" id="SINCIAP"/>
<name>A0A8C4R389_EPTBU</name>
<keyword evidence="3" id="KW-0677">Repeat</keyword>
<comment type="subcellular location">
    <subcellularLocation>
        <location evidence="1">Membrane</location>
        <topology evidence="1">Single-pass type I membrane protein</topology>
    </subcellularLocation>
</comment>
<dbReference type="InterPro" id="IPR031778">
    <property type="entry name" value="Sortilin_N"/>
</dbReference>
<dbReference type="SMART" id="SM00602">
    <property type="entry name" value="VPS10"/>
    <property type="match status" value="1"/>
</dbReference>
<dbReference type="Gene3D" id="2.60.40.10">
    <property type="entry name" value="Immunoglobulins"/>
    <property type="match status" value="1"/>
</dbReference>
<proteinExistence type="inferred from homology"/>
<dbReference type="Proteomes" id="UP000694388">
    <property type="component" value="Unplaced"/>
</dbReference>
<dbReference type="InterPro" id="IPR006581">
    <property type="entry name" value="VPS10"/>
</dbReference>
<dbReference type="InterPro" id="IPR000601">
    <property type="entry name" value="PKD_dom"/>
</dbReference>
<evidence type="ECO:0000259" key="5">
    <source>
        <dbReference type="PROSITE" id="PS50093"/>
    </source>
</evidence>
<sequence>MFDKNSQLQLHSGQSATMRMSPISMNIHPPWAMQSLRSILKLLRKTPLPVPLTSPGFRYVTCLISNCSEGFVSYPFPSPIDRSSLLVEGDYVFVKDNMEQYHVSFKHGPFRKMLFPKYSLPKNLHILSIMEGGVLAAARDWGSEGTYSLYMSDWRGERLSLALPNVTGSRDHNVLFLIAIQVSGLHGVFLANQQQDDATRTLITYNCGRDWHLLEPPPASHDGEGLQCQPPKCSLHLHLQTAGGSAIAGKIVSATTAPGLIVATEMSPFERKACDIVCVQAFDKEHHVLLLDHGGALVAVRDTILPVQHLWFSLDDGDTWLQHEFSVTPMHVDGLLSEPGDEALVMTYVSTYFLGHRALNTHLSACQNCPLFCQNCTTYTYQSWYPHLAGDETCMMGEVRQFRRRKAASLCTNGPGFVKALHTEPCPCSASDYECDYGYERHADGTCQPAFWYEPGAAPSFCPFGEFYTNTLGYRKIASNGCSRGVEAEFPESLLACPVTPPKGLRVEAKSGQLMVAPGDNVTLTVWQAEGDTVTTHYAVDFDDGFRAEYINLTARGDAVYHQYHRWGVYRVSIEAKNSAGADQTELLLSVCRAYNHYLVLWPKLSITGLQWQILILSRPYWLLYAAVSGRGAWEVLIYFVSSKPPGFS</sequence>
<dbReference type="AlphaFoldDB" id="A0A8C4R389"/>
<accession>A0A8C4R389</accession>
<organism evidence="6 7">
    <name type="scientific">Eptatretus burgeri</name>
    <name type="common">Inshore hagfish</name>
    <dbReference type="NCBI Taxonomy" id="7764"/>
    <lineage>
        <taxon>Eukaryota</taxon>
        <taxon>Metazoa</taxon>
        <taxon>Chordata</taxon>
        <taxon>Craniata</taxon>
        <taxon>Vertebrata</taxon>
        <taxon>Cyclostomata</taxon>
        <taxon>Myxini</taxon>
        <taxon>Myxiniformes</taxon>
        <taxon>Myxinidae</taxon>
        <taxon>Eptatretinae</taxon>
        <taxon>Eptatretus</taxon>
    </lineage>
</organism>
<dbReference type="SUPFAM" id="SSF110296">
    <property type="entry name" value="Oligoxyloglucan reducing end-specific cellobiohydrolase"/>
    <property type="match status" value="1"/>
</dbReference>
<dbReference type="Pfam" id="PF15902">
    <property type="entry name" value="Sortilin-Vps10"/>
    <property type="match status" value="2"/>
</dbReference>
<evidence type="ECO:0000256" key="2">
    <source>
        <dbReference type="ARBA" id="ARBA00010818"/>
    </source>
</evidence>
<dbReference type="InterPro" id="IPR013783">
    <property type="entry name" value="Ig-like_fold"/>
</dbReference>
<dbReference type="InterPro" id="IPR031777">
    <property type="entry name" value="Sortilin_C"/>
</dbReference>
<dbReference type="SUPFAM" id="SSF49299">
    <property type="entry name" value="PKD domain"/>
    <property type="match status" value="1"/>
</dbReference>
<dbReference type="PROSITE" id="PS50093">
    <property type="entry name" value="PKD"/>
    <property type="match status" value="1"/>
</dbReference>
<dbReference type="InterPro" id="IPR050310">
    <property type="entry name" value="VPS10-sortilin"/>
</dbReference>
<dbReference type="Pfam" id="PF15901">
    <property type="entry name" value="Sortilin_C"/>
    <property type="match status" value="1"/>
</dbReference>
<evidence type="ECO:0000313" key="7">
    <source>
        <dbReference type="Proteomes" id="UP000694388"/>
    </source>
</evidence>
<keyword evidence="4" id="KW-0325">Glycoprotein</keyword>
<evidence type="ECO:0000313" key="6">
    <source>
        <dbReference type="Ensembl" id="ENSEBUP00000023049.1"/>
    </source>
</evidence>
<dbReference type="PANTHER" id="PTHR12106">
    <property type="entry name" value="SORTILIN RELATED"/>
    <property type="match status" value="1"/>
</dbReference>
<dbReference type="PANTHER" id="PTHR12106:SF9">
    <property type="entry name" value="VPS10 DOMAIN-CONTAINING RECEPTOR SORCS2"/>
    <property type="match status" value="1"/>
</dbReference>
<dbReference type="Gene3D" id="3.30.60.270">
    <property type="match status" value="1"/>
</dbReference>
<dbReference type="Ensembl" id="ENSEBUT00000023626.1">
    <property type="protein sequence ID" value="ENSEBUP00000023049.1"/>
    <property type="gene ID" value="ENSEBUG00000014195.1"/>
</dbReference>
<protein>
    <recommendedName>
        <fullName evidence="5">PKD domain-containing protein</fullName>
    </recommendedName>
</protein>
<dbReference type="GeneTree" id="ENSGT01030000234563"/>
<comment type="similarity">
    <text evidence="2">Belongs to the VPS10-related sortilin family. SORCS subfamily.</text>
</comment>
<dbReference type="GO" id="GO:0016020">
    <property type="term" value="C:membrane"/>
    <property type="evidence" value="ECO:0007669"/>
    <property type="project" value="UniProtKB-SubCell"/>
</dbReference>
<evidence type="ECO:0000256" key="1">
    <source>
        <dbReference type="ARBA" id="ARBA00004479"/>
    </source>
</evidence>
<dbReference type="Pfam" id="PF18911">
    <property type="entry name" value="PKD_4"/>
    <property type="match status" value="1"/>
</dbReference>
<reference evidence="6" key="1">
    <citation type="submission" date="2025-08" db="UniProtKB">
        <authorList>
            <consortium name="Ensembl"/>
        </authorList>
    </citation>
    <scope>IDENTIFICATION</scope>
</reference>
<dbReference type="InterPro" id="IPR035986">
    <property type="entry name" value="PKD_dom_sf"/>
</dbReference>